<keyword evidence="4" id="KW-1185">Reference proteome</keyword>
<dbReference type="NCBIfam" id="NF041390">
    <property type="entry name" value="TadE_Rv3655c"/>
    <property type="match status" value="1"/>
</dbReference>
<evidence type="ECO:0000313" key="4">
    <source>
        <dbReference type="Proteomes" id="UP001597145"/>
    </source>
</evidence>
<feature type="region of interest" description="Disordered" evidence="1">
    <location>
        <begin position="1"/>
        <end position="28"/>
    </location>
</feature>
<evidence type="ECO:0000313" key="3">
    <source>
        <dbReference type="EMBL" id="MFD1530715.1"/>
    </source>
</evidence>
<dbReference type="RefSeq" id="WP_343970389.1">
    <property type="nucleotide sequence ID" value="NZ_BAAAJG010000002.1"/>
</dbReference>
<keyword evidence="2" id="KW-1133">Transmembrane helix</keyword>
<dbReference type="EMBL" id="JBHUCP010000009">
    <property type="protein sequence ID" value="MFD1530715.1"/>
    <property type="molecule type" value="Genomic_DNA"/>
</dbReference>
<accession>A0ABW4FJE9</accession>
<gene>
    <name evidence="3" type="ORF">ACFSCY_14810</name>
</gene>
<protein>
    <submittedName>
        <fullName evidence="3">TadE family type IV pilus minor pilin</fullName>
    </submittedName>
</protein>
<evidence type="ECO:0000256" key="2">
    <source>
        <dbReference type="SAM" id="Phobius"/>
    </source>
</evidence>
<dbReference type="InterPro" id="IPR049790">
    <property type="entry name" value="Rv3655c/TadE"/>
</dbReference>
<keyword evidence="2" id="KW-0472">Membrane</keyword>
<evidence type="ECO:0000256" key="1">
    <source>
        <dbReference type="SAM" id="MobiDB-lite"/>
    </source>
</evidence>
<keyword evidence="2" id="KW-0812">Transmembrane</keyword>
<comment type="caution">
    <text evidence="3">The sequence shown here is derived from an EMBL/GenBank/DDBJ whole genome shotgun (WGS) entry which is preliminary data.</text>
</comment>
<reference evidence="4" key="1">
    <citation type="journal article" date="2019" name="Int. J. Syst. Evol. Microbiol.">
        <title>The Global Catalogue of Microorganisms (GCM) 10K type strain sequencing project: providing services to taxonomists for standard genome sequencing and annotation.</title>
        <authorList>
            <consortium name="The Broad Institute Genomics Platform"/>
            <consortium name="The Broad Institute Genome Sequencing Center for Infectious Disease"/>
            <person name="Wu L."/>
            <person name="Ma J."/>
        </authorList>
    </citation>
    <scope>NUCLEOTIDE SEQUENCE [LARGE SCALE GENOMIC DNA]</scope>
    <source>
        <strain evidence="4">JCM 12165</strain>
    </source>
</reference>
<dbReference type="Proteomes" id="UP001597145">
    <property type="component" value="Unassembled WGS sequence"/>
</dbReference>
<proteinExistence type="predicted"/>
<feature type="transmembrane region" description="Helical" evidence="2">
    <location>
        <begin position="35"/>
        <end position="58"/>
    </location>
</feature>
<organism evidence="3 4">
    <name type="scientific">Pseudonocardia aurantiaca</name>
    <dbReference type="NCBI Taxonomy" id="75290"/>
    <lineage>
        <taxon>Bacteria</taxon>
        <taxon>Bacillati</taxon>
        <taxon>Actinomycetota</taxon>
        <taxon>Actinomycetes</taxon>
        <taxon>Pseudonocardiales</taxon>
        <taxon>Pseudonocardiaceae</taxon>
        <taxon>Pseudonocardia</taxon>
    </lineage>
</organism>
<sequence length="135" mass="13775">MPGRVPAQLRQPVLRHPPTRTEGTDRDRGSVTVEAALALCSLVAFLALAVGSIAAAGASVRCIDAARELARLAARGEPERGHALAAQLAPPGARVSVTHEGELVVAEVSAAALHPLPLQIRGRAVAALEPGPVAP</sequence>
<name>A0ABW4FJE9_9PSEU</name>